<dbReference type="EMBL" id="BAABDM010000001">
    <property type="protein sequence ID" value="GAA4087151.1"/>
    <property type="molecule type" value="Genomic_DNA"/>
</dbReference>
<evidence type="ECO:0000313" key="1">
    <source>
        <dbReference type="EMBL" id="GAA4087151.1"/>
    </source>
</evidence>
<name>A0ABP7WEX7_9GAMM</name>
<dbReference type="Proteomes" id="UP001500392">
    <property type="component" value="Unassembled WGS sequence"/>
</dbReference>
<sequence>MRRAILLFISTVITACSGPYDDQLDIINYAYAEHVPNAKGAWCTHKTINNREYIGCPYQVSKYKKTALWILQGSTYYAVNGTARGDRETIGTYTDFKDMPLPLPADIDIPAAIKAFN</sequence>
<evidence type="ECO:0000313" key="2">
    <source>
        <dbReference type="Proteomes" id="UP001500392"/>
    </source>
</evidence>
<dbReference type="RefSeq" id="WP_344932480.1">
    <property type="nucleotide sequence ID" value="NZ_BAABDM010000001.1"/>
</dbReference>
<comment type="caution">
    <text evidence="1">The sequence shown here is derived from an EMBL/GenBank/DDBJ whole genome shotgun (WGS) entry which is preliminary data.</text>
</comment>
<dbReference type="PROSITE" id="PS51257">
    <property type="entry name" value="PROKAR_LIPOPROTEIN"/>
    <property type="match status" value="1"/>
</dbReference>
<gene>
    <name evidence="1" type="ORF">GCM10022414_07390</name>
</gene>
<protein>
    <recommendedName>
        <fullName evidence="3">Lipoprotein</fullName>
    </recommendedName>
</protein>
<organism evidence="1 2">
    <name type="scientific">Zhongshania borealis</name>
    <dbReference type="NCBI Taxonomy" id="889488"/>
    <lineage>
        <taxon>Bacteria</taxon>
        <taxon>Pseudomonadati</taxon>
        <taxon>Pseudomonadota</taxon>
        <taxon>Gammaproteobacteria</taxon>
        <taxon>Cellvibrionales</taxon>
        <taxon>Spongiibacteraceae</taxon>
        <taxon>Zhongshania</taxon>
    </lineage>
</organism>
<evidence type="ECO:0008006" key="3">
    <source>
        <dbReference type="Google" id="ProtNLM"/>
    </source>
</evidence>
<reference evidence="2" key="1">
    <citation type="journal article" date="2019" name="Int. J. Syst. Evol. Microbiol.">
        <title>The Global Catalogue of Microorganisms (GCM) 10K type strain sequencing project: providing services to taxonomists for standard genome sequencing and annotation.</title>
        <authorList>
            <consortium name="The Broad Institute Genomics Platform"/>
            <consortium name="The Broad Institute Genome Sequencing Center for Infectious Disease"/>
            <person name="Wu L."/>
            <person name="Ma J."/>
        </authorList>
    </citation>
    <scope>NUCLEOTIDE SEQUENCE [LARGE SCALE GENOMIC DNA]</scope>
    <source>
        <strain evidence="2">JCM 17304</strain>
    </source>
</reference>
<keyword evidence="2" id="KW-1185">Reference proteome</keyword>
<accession>A0ABP7WEX7</accession>
<proteinExistence type="predicted"/>